<dbReference type="EMBL" id="JAVDVX010000004">
    <property type="protein sequence ID" value="MDR7090351.1"/>
    <property type="molecule type" value="Genomic_DNA"/>
</dbReference>
<protein>
    <submittedName>
        <fullName evidence="8">Arabinan endo-1,5-alpha-L-arabinosidase</fullName>
        <ecNumber evidence="8">3.2.1.99</ecNumber>
    </submittedName>
</protein>
<dbReference type="Pfam" id="PF04616">
    <property type="entry name" value="Glyco_hydro_43"/>
    <property type="match status" value="1"/>
</dbReference>
<dbReference type="PANTHER" id="PTHR43301:SF3">
    <property type="entry name" value="ARABINAN ENDO-1,5-ALPHA-L-ARABINOSIDASE A-RELATED"/>
    <property type="match status" value="1"/>
</dbReference>
<proteinExistence type="inferred from homology"/>
<organism evidence="8 9">
    <name type="scientific">Cellvibrio fibrivorans</name>
    <dbReference type="NCBI Taxonomy" id="126350"/>
    <lineage>
        <taxon>Bacteria</taxon>
        <taxon>Pseudomonadati</taxon>
        <taxon>Pseudomonadota</taxon>
        <taxon>Gammaproteobacteria</taxon>
        <taxon>Cellvibrionales</taxon>
        <taxon>Cellvibrionaceae</taxon>
        <taxon>Cellvibrio</taxon>
    </lineage>
</organism>
<comment type="similarity">
    <text evidence="2 5">Belongs to the glycosyl hydrolase 43 family.</text>
</comment>
<keyword evidence="9" id="KW-1185">Reference proteome</keyword>
<dbReference type="SUPFAM" id="SSF75005">
    <property type="entry name" value="Arabinanase/levansucrase/invertase"/>
    <property type="match status" value="1"/>
</dbReference>
<dbReference type="CDD" id="cd00161">
    <property type="entry name" value="beta-trefoil_Ricin-like"/>
    <property type="match status" value="1"/>
</dbReference>
<evidence type="ECO:0000313" key="9">
    <source>
        <dbReference type="Proteomes" id="UP001253595"/>
    </source>
</evidence>
<accession>A0ABU1UYW4</accession>
<evidence type="ECO:0000313" key="8">
    <source>
        <dbReference type="EMBL" id="MDR7090351.1"/>
    </source>
</evidence>
<comment type="pathway">
    <text evidence="1">Glycan metabolism; L-arabinan degradation.</text>
</comment>
<gene>
    <name evidence="8" type="ORF">J2X05_002375</name>
</gene>
<dbReference type="Pfam" id="PF00652">
    <property type="entry name" value="Ricin_B_lectin"/>
    <property type="match status" value="1"/>
</dbReference>
<evidence type="ECO:0000256" key="1">
    <source>
        <dbReference type="ARBA" id="ARBA00004834"/>
    </source>
</evidence>
<keyword evidence="4 5" id="KW-0326">Glycosidase</keyword>
<evidence type="ECO:0000256" key="5">
    <source>
        <dbReference type="RuleBase" id="RU361187"/>
    </source>
</evidence>
<reference evidence="8 9" key="1">
    <citation type="submission" date="2023-07" db="EMBL/GenBank/DDBJ databases">
        <title>Sorghum-associated microbial communities from plants grown in Nebraska, USA.</title>
        <authorList>
            <person name="Schachtman D."/>
        </authorList>
    </citation>
    <scope>NUCLEOTIDE SEQUENCE [LARGE SCALE GENOMIC DNA]</scope>
    <source>
        <strain evidence="8 9">BE190</strain>
    </source>
</reference>
<dbReference type="CDD" id="cd08998">
    <property type="entry name" value="GH43_Arb43a-like"/>
    <property type="match status" value="1"/>
</dbReference>
<keyword evidence="6" id="KW-0732">Signal</keyword>
<dbReference type="GO" id="GO:0046558">
    <property type="term" value="F:arabinan endo-1,5-alpha-L-arabinosidase activity"/>
    <property type="evidence" value="ECO:0007669"/>
    <property type="project" value="UniProtKB-EC"/>
</dbReference>
<sequence length="492" mass="54471">MYSFVRLFRYISTAIISAAAILAISFNVFAITLTGTTDIHDPSTIIKDGNTYWTFGTGGGASNFPINALYSTDLINWKRGASPIPANTYPSWISNKVPGFDGNFWAPDVIEMNGKFYLYYSAFSSTSGMRSAIGVMVTSSLNNPNWQDLGMIVSTVDEGTLNGQPVNAIDAGLYRDAQNNVWMVYGSHYAGIFVRQINPATGKLMNSSRYPVVGNNYAWHEYEAAQVKYINGYYYMFVNLGECCMGNQSNYYIVTGRSTSPTGPFLDKNGKSLWNYGGSTLLMSDGNYIGPGHFGYFYNNGQHLASIHYYDGSTANGWPARLDLLQMTFANGWPVFNRNFSIKSDANARINGTYRITPVHSGKSLDVENCAIANGTNLRQWSWINNSCQKFIVTRVDDVWHRISPANASDKAFDVNSFSTADGANLMLWTYAGGHNQQFRFQSAGSGRYRIINRNSEKCLDIAGASTADGANLYQWQCVANSTNQMFTLQAQ</sequence>
<dbReference type="PROSITE" id="PS50231">
    <property type="entry name" value="RICIN_B_LECTIN"/>
    <property type="match status" value="1"/>
</dbReference>
<dbReference type="InterPro" id="IPR035992">
    <property type="entry name" value="Ricin_B-like_lectins"/>
</dbReference>
<name>A0ABU1UYW4_9GAMM</name>
<evidence type="ECO:0000259" key="7">
    <source>
        <dbReference type="SMART" id="SM00458"/>
    </source>
</evidence>
<dbReference type="Gene3D" id="2.115.10.20">
    <property type="entry name" value="Glycosyl hydrolase domain, family 43"/>
    <property type="match status" value="1"/>
</dbReference>
<dbReference type="Gene3D" id="2.80.10.50">
    <property type="match status" value="2"/>
</dbReference>
<evidence type="ECO:0000256" key="6">
    <source>
        <dbReference type="SAM" id="SignalP"/>
    </source>
</evidence>
<dbReference type="InterPro" id="IPR000772">
    <property type="entry name" value="Ricin_B_lectin"/>
</dbReference>
<dbReference type="SUPFAM" id="SSF50370">
    <property type="entry name" value="Ricin B-like lectins"/>
    <property type="match status" value="1"/>
</dbReference>
<dbReference type="RefSeq" id="WP_310072615.1">
    <property type="nucleotide sequence ID" value="NZ_JAVDVX010000004.1"/>
</dbReference>
<feature type="signal peptide" evidence="6">
    <location>
        <begin position="1"/>
        <end position="30"/>
    </location>
</feature>
<dbReference type="InterPro" id="IPR050727">
    <property type="entry name" value="GH43_arabinanases"/>
</dbReference>
<dbReference type="SMART" id="SM00458">
    <property type="entry name" value="RICIN"/>
    <property type="match status" value="1"/>
</dbReference>
<evidence type="ECO:0000256" key="2">
    <source>
        <dbReference type="ARBA" id="ARBA00009865"/>
    </source>
</evidence>
<evidence type="ECO:0000256" key="4">
    <source>
        <dbReference type="ARBA" id="ARBA00023295"/>
    </source>
</evidence>
<evidence type="ECO:0000256" key="3">
    <source>
        <dbReference type="ARBA" id="ARBA00022801"/>
    </source>
</evidence>
<dbReference type="InterPro" id="IPR006710">
    <property type="entry name" value="Glyco_hydro_43"/>
</dbReference>
<comment type="caution">
    <text evidence="8">The sequence shown here is derived from an EMBL/GenBank/DDBJ whole genome shotgun (WGS) entry which is preliminary data.</text>
</comment>
<dbReference type="EC" id="3.2.1.99" evidence="8"/>
<feature type="chain" id="PRO_5046432216" evidence="6">
    <location>
        <begin position="31"/>
        <end position="492"/>
    </location>
</feature>
<dbReference type="PANTHER" id="PTHR43301">
    <property type="entry name" value="ARABINAN ENDO-1,5-ALPHA-L-ARABINOSIDASE"/>
    <property type="match status" value="1"/>
</dbReference>
<dbReference type="Proteomes" id="UP001253595">
    <property type="component" value="Unassembled WGS sequence"/>
</dbReference>
<keyword evidence="3 5" id="KW-0378">Hydrolase</keyword>
<dbReference type="InterPro" id="IPR023296">
    <property type="entry name" value="Glyco_hydro_beta-prop_sf"/>
</dbReference>
<feature type="domain" description="Ricin B lectin" evidence="7">
    <location>
        <begin position="351"/>
        <end position="490"/>
    </location>
</feature>